<dbReference type="InterPro" id="IPR039603">
    <property type="entry name" value="Ribosomal_mS41"/>
</dbReference>
<sequence>MISTKSEGKLITLYEKLHDSIHAKSGQSELLKLQYIRTDTESVMGWITQPFELYVAVSPRLPKSAVIGAANAVVRVHHLLAAVDAYVMLFTSPGSGFRITLAVPKLMRSYVNKTALRPIPKPRVFPAIPDNPKSTPLHVLSVRQFLTAIGRSSRQKLKPESWEAFWKTSGHEMKKAGLAVKDRRYILWCMEKYRLGADPREFAHEAKPKKTIRG</sequence>
<keyword evidence="3" id="KW-0496">Mitochondrion</keyword>
<dbReference type="GO" id="GO:0016192">
    <property type="term" value="P:vesicle-mediated transport"/>
    <property type="evidence" value="ECO:0007669"/>
    <property type="project" value="InterPro"/>
</dbReference>
<comment type="caution">
    <text evidence="6">The sequence shown here is derived from an EMBL/GenBank/DDBJ whole genome shotgun (WGS) entry which is preliminary data.</text>
</comment>
<dbReference type="EMBL" id="JANIEX010000512">
    <property type="protein sequence ID" value="KAJ3566111.1"/>
    <property type="molecule type" value="Genomic_DNA"/>
</dbReference>
<proteinExistence type="inferred from homology"/>
<dbReference type="Pfam" id="PF09597">
    <property type="entry name" value="SAM_Ribosomal_mS41"/>
    <property type="match status" value="1"/>
</dbReference>
<organism evidence="6 7">
    <name type="scientific">Leucocoprinus birnbaumii</name>
    <dbReference type="NCBI Taxonomy" id="56174"/>
    <lineage>
        <taxon>Eukaryota</taxon>
        <taxon>Fungi</taxon>
        <taxon>Dikarya</taxon>
        <taxon>Basidiomycota</taxon>
        <taxon>Agaricomycotina</taxon>
        <taxon>Agaricomycetes</taxon>
        <taxon>Agaricomycetidae</taxon>
        <taxon>Agaricales</taxon>
        <taxon>Agaricineae</taxon>
        <taxon>Agaricaceae</taxon>
        <taxon>Leucocoprinus</taxon>
    </lineage>
</organism>
<name>A0AAD5YUZ2_9AGAR</name>
<dbReference type="InterPro" id="IPR019083">
    <property type="entry name" value="SAM_Ribosomal_mS41"/>
</dbReference>
<dbReference type="GO" id="GO:0005739">
    <property type="term" value="C:mitochondrion"/>
    <property type="evidence" value="ECO:0007669"/>
    <property type="project" value="UniProtKB-SubCell"/>
</dbReference>
<feature type="domain" description="Small ribosomal subunit protein mS41 SAM" evidence="5">
    <location>
        <begin position="142"/>
        <end position="196"/>
    </location>
</feature>
<dbReference type="InterPro" id="IPR043970">
    <property type="entry name" value="FUZ/MON1/HPS1_longin_3"/>
</dbReference>
<dbReference type="PANTHER" id="PTHR28235">
    <property type="entry name" value="PROTEIN FYV4, MITOCHONDRIAL"/>
    <property type="match status" value="1"/>
</dbReference>
<reference evidence="6" key="1">
    <citation type="submission" date="2022-07" db="EMBL/GenBank/DDBJ databases">
        <title>Genome Sequence of Leucocoprinus birnbaumii.</title>
        <authorList>
            <person name="Buettner E."/>
        </authorList>
    </citation>
    <scope>NUCLEOTIDE SEQUENCE</scope>
    <source>
        <strain evidence="6">VT141</strain>
    </source>
</reference>
<dbReference type="AlphaFoldDB" id="A0AAD5YUZ2"/>
<evidence type="ECO:0000256" key="2">
    <source>
        <dbReference type="ARBA" id="ARBA00010492"/>
    </source>
</evidence>
<accession>A0AAD5YUZ2</accession>
<protein>
    <recommendedName>
        <fullName evidence="4">Small ribosomal subunit protein mS41</fullName>
    </recommendedName>
</protein>
<evidence type="ECO:0000259" key="5">
    <source>
        <dbReference type="SMART" id="SM01238"/>
    </source>
</evidence>
<evidence type="ECO:0000313" key="6">
    <source>
        <dbReference type="EMBL" id="KAJ3566111.1"/>
    </source>
</evidence>
<evidence type="ECO:0000256" key="3">
    <source>
        <dbReference type="ARBA" id="ARBA00023128"/>
    </source>
</evidence>
<gene>
    <name evidence="6" type="ORF">NP233_g7201</name>
</gene>
<evidence type="ECO:0000313" key="7">
    <source>
        <dbReference type="Proteomes" id="UP001213000"/>
    </source>
</evidence>
<dbReference type="SMART" id="SM01238">
    <property type="entry name" value="IGR"/>
    <property type="match status" value="1"/>
</dbReference>
<evidence type="ECO:0000256" key="1">
    <source>
        <dbReference type="ARBA" id="ARBA00004173"/>
    </source>
</evidence>
<comment type="similarity">
    <text evidence="2">Belongs to the mitochondrion-specific ribosomal protein mS41 family.</text>
</comment>
<dbReference type="Proteomes" id="UP001213000">
    <property type="component" value="Unassembled WGS sequence"/>
</dbReference>
<dbReference type="PANTHER" id="PTHR28235:SF1">
    <property type="entry name" value="SMALL RIBOSOMAL SUBUNIT PROTEIN MS41"/>
    <property type="match status" value="1"/>
</dbReference>
<keyword evidence="7" id="KW-1185">Reference proteome</keyword>
<evidence type="ECO:0000256" key="4">
    <source>
        <dbReference type="ARBA" id="ARBA00035129"/>
    </source>
</evidence>
<comment type="subcellular location">
    <subcellularLocation>
        <location evidence="1">Mitochondrion</location>
    </subcellularLocation>
</comment>
<dbReference type="Pfam" id="PF19038">
    <property type="entry name" value="Fuz_longin_3"/>
    <property type="match status" value="1"/>
</dbReference>